<dbReference type="AlphaFoldDB" id="A0A4R5VRE2"/>
<dbReference type="Pfam" id="PF01541">
    <property type="entry name" value="GIY-YIG"/>
    <property type="match status" value="1"/>
</dbReference>
<evidence type="ECO:0000313" key="2">
    <source>
        <dbReference type="EMBL" id="TDK61202.1"/>
    </source>
</evidence>
<evidence type="ECO:0000259" key="1">
    <source>
        <dbReference type="Pfam" id="PF01541"/>
    </source>
</evidence>
<gene>
    <name evidence="2" type="ORF">E2I14_17580</name>
</gene>
<name>A0A4R5VRE2_9BURK</name>
<organism evidence="2 3">
    <name type="scientific">Sapientia aquatica</name>
    <dbReference type="NCBI Taxonomy" id="1549640"/>
    <lineage>
        <taxon>Bacteria</taxon>
        <taxon>Pseudomonadati</taxon>
        <taxon>Pseudomonadota</taxon>
        <taxon>Betaproteobacteria</taxon>
        <taxon>Burkholderiales</taxon>
        <taxon>Oxalobacteraceae</taxon>
        <taxon>Sapientia</taxon>
    </lineage>
</organism>
<dbReference type="EMBL" id="SMYL01000014">
    <property type="protein sequence ID" value="TDK61202.1"/>
    <property type="molecule type" value="Genomic_DNA"/>
</dbReference>
<keyword evidence="3" id="KW-1185">Reference proteome</keyword>
<dbReference type="InterPro" id="IPR000305">
    <property type="entry name" value="GIY-YIG_endonuc"/>
</dbReference>
<reference evidence="2 3" key="1">
    <citation type="submission" date="2019-03" db="EMBL/GenBank/DDBJ databases">
        <title>Sapientia aquatica gen. nov., sp. nov., isolated from a crater lake.</title>
        <authorList>
            <person name="Felfoldi T."/>
            <person name="Szabo A."/>
            <person name="Toth E."/>
            <person name="Schumann P."/>
            <person name="Keki Z."/>
            <person name="Marialigeti K."/>
            <person name="Mathe I."/>
        </authorList>
    </citation>
    <scope>NUCLEOTIDE SEQUENCE [LARGE SCALE GENOMIC DNA]</scope>
    <source>
        <strain evidence="2 3">SA-152</strain>
    </source>
</reference>
<evidence type="ECO:0000313" key="3">
    <source>
        <dbReference type="Proteomes" id="UP000294829"/>
    </source>
</evidence>
<protein>
    <recommendedName>
        <fullName evidence="1">GIY-YIG domain-containing protein</fullName>
    </recommendedName>
</protein>
<dbReference type="Proteomes" id="UP000294829">
    <property type="component" value="Unassembled WGS sequence"/>
</dbReference>
<dbReference type="Gene3D" id="3.40.1440.10">
    <property type="entry name" value="GIY-YIG endonuclease"/>
    <property type="match status" value="1"/>
</dbReference>
<comment type="caution">
    <text evidence="2">The sequence shown here is derived from an EMBL/GenBank/DDBJ whole genome shotgun (WGS) entry which is preliminary data.</text>
</comment>
<dbReference type="RefSeq" id="WP_133330958.1">
    <property type="nucleotide sequence ID" value="NZ_SMYL01000014.1"/>
</dbReference>
<dbReference type="InterPro" id="IPR035901">
    <property type="entry name" value="GIY-YIG_endonuc_sf"/>
</dbReference>
<proteinExistence type="predicted"/>
<feature type="domain" description="GIY-YIG" evidence="1">
    <location>
        <begin position="28"/>
        <end position="88"/>
    </location>
</feature>
<accession>A0A4R5VRE2</accession>
<sequence length="102" mass="11439">MRFKKSDQLFLYHIRDAATSGGIGYDGYVGITDNPKRRKREHFAALANGTHSNAKLQTAYNKSPASFQFWIATSGNKESIEARELRILVNVTDDSGDRDRCA</sequence>
<dbReference type="SUPFAM" id="SSF82771">
    <property type="entry name" value="GIY-YIG endonuclease"/>
    <property type="match status" value="1"/>
</dbReference>